<reference evidence="2" key="1">
    <citation type="journal article" date="2019" name="Int. J. Syst. Evol. Microbiol.">
        <title>The Global Catalogue of Microorganisms (GCM) 10K type strain sequencing project: providing services to taxonomists for standard genome sequencing and annotation.</title>
        <authorList>
            <consortium name="The Broad Institute Genomics Platform"/>
            <consortium name="The Broad Institute Genome Sequencing Center for Infectious Disease"/>
            <person name="Wu L."/>
            <person name="Ma J."/>
        </authorList>
    </citation>
    <scope>NUCLEOTIDE SEQUENCE [LARGE SCALE GENOMIC DNA]</scope>
    <source>
        <strain evidence="2">CGMCC 4.7152</strain>
    </source>
</reference>
<dbReference type="RefSeq" id="WP_380126222.1">
    <property type="nucleotide sequence ID" value="NZ_JBHSIU010000083.1"/>
</dbReference>
<gene>
    <name evidence="1" type="ORF">ACFPIJ_48125</name>
</gene>
<dbReference type="EMBL" id="JBHSIU010000083">
    <property type="protein sequence ID" value="MFC5005581.1"/>
    <property type="molecule type" value="Genomic_DNA"/>
</dbReference>
<proteinExistence type="predicted"/>
<organism evidence="1 2">
    <name type="scientific">Dactylosporangium cerinum</name>
    <dbReference type="NCBI Taxonomy" id="1434730"/>
    <lineage>
        <taxon>Bacteria</taxon>
        <taxon>Bacillati</taxon>
        <taxon>Actinomycetota</taxon>
        <taxon>Actinomycetes</taxon>
        <taxon>Micromonosporales</taxon>
        <taxon>Micromonosporaceae</taxon>
        <taxon>Dactylosporangium</taxon>
    </lineage>
</organism>
<evidence type="ECO:0000313" key="2">
    <source>
        <dbReference type="Proteomes" id="UP001595912"/>
    </source>
</evidence>
<accession>A0ABV9WE63</accession>
<evidence type="ECO:0000313" key="1">
    <source>
        <dbReference type="EMBL" id="MFC5005581.1"/>
    </source>
</evidence>
<evidence type="ECO:0008006" key="3">
    <source>
        <dbReference type="Google" id="ProtNLM"/>
    </source>
</evidence>
<dbReference type="Gene3D" id="1.10.30.50">
    <property type="match status" value="1"/>
</dbReference>
<protein>
    <recommendedName>
        <fullName evidence="3">HNH endonuclease</fullName>
    </recommendedName>
</protein>
<dbReference type="Proteomes" id="UP001595912">
    <property type="component" value="Unassembled WGS sequence"/>
</dbReference>
<keyword evidence="2" id="KW-1185">Reference proteome</keyword>
<comment type="caution">
    <text evidence="1">The sequence shown here is derived from an EMBL/GenBank/DDBJ whole genome shotgun (WGS) entry which is preliminary data.</text>
</comment>
<name>A0ABV9WE63_9ACTN</name>
<sequence length="191" mass="20617">MEPMREAPTLAELLEFAEGLPPEQARDLLARAYPMPFAPEPDIDDAARPPLLYMSWAEFLASTSVQQRLQWCRLKAKTANRSRLMSGPPDCRVTAATVWEILQAAQGRCEHCGSLAVEGRPSGAGGRPVAWAAVGRRVGSLGHRLARFNGGSNGVANLCWSCLWCNTWPTERVPGATDHGGHHPPTGLPAG</sequence>